<comment type="caution">
    <text evidence="1">The sequence shown here is derived from an EMBL/GenBank/DDBJ whole genome shotgun (WGS) entry which is preliminary data.</text>
</comment>
<sequence>MFLVLIVLAYSIFAVSPHSTFHLPGTGAIREDLSKAVPQGWGFFTKSPRDPFLLVYANDGVGGHQEIMQLPTVKVENYFGVGRFDRGQPVELANIVNRVSSQSWNNCGPTINSCLDAPLTAVEVHNEKPEPSLCGQMKVVEVAPVPWAYRHLTDARFQAQKAMTLAATCS</sequence>
<name>A0ABV5UQ89_9MICC</name>
<evidence type="ECO:0000313" key="1">
    <source>
        <dbReference type="EMBL" id="MFB9714703.1"/>
    </source>
</evidence>
<keyword evidence="2" id="KW-1185">Reference proteome</keyword>
<dbReference type="RefSeq" id="WP_345048498.1">
    <property type="nucleotide sequence ID" value="NZ_BAABED010000001.1"/>
</dbReference>
<dbReference type="Proteomes" id="UP001589536">
    <property type="component" value="Unassembled WGS sequence"/>
</dbReference>
<gene>
    <name evidence="1" type="ORF">ACFFPI_11280</name>
</gene>
<evidence type="ECO:0000313" key="2">
    <source>
        <dbReference type="Proteomes" id="UP001589536"/>
    </source>
</evidence>
<dbReference type="NCBIfam" id="TIGR04034">
    <property type="entry name" value="export_SdpA"/>
    <property type="match status" value="1"/>
</dbReference>
<reference evidence="1 2" key="1">
    <citation type="submission" date="2024-09" db="EMBL/GenBank/DDBJ databases">
        <authorList>
            <person name="Sun Q."/>
            <person name="Mori K."/>
        </authorList>
    </citation>
    <scope>NUCLEOTIDE SEQUENCE [LARGE SCALE GENOMIC DNA]</scope>
    <source>
        <strain evidence="1 2">JCM 13519</strain>
    </source>
</reference>
<accession>A0ABV5UQ89</accession>
<organism evidence="1 2">
    <name type="scientific">Arthrobacter methylotrophus</name>
    <dbReference type="NCBI Taxonomy" id="121291"/>
    <lineage>
        <taxon>Bacteria</taxon>
        <taxon>Bacillati</taxon>
        <taxon>Actinomycetota</taxon>
        <taxon>Actinomycetes</taxon>
        <taxon>Micrococcales</taxon>
        <taxon>Micrococcaceae</taxon>
        <taxon>Arthrobacter</taxon>
    </lineage>
</organism>
<dbReference type="EMBL" id="JBHMBH010000025">
    <property type="protein sequence ID" value="MFB9714703.1"/>
    <property type="molecule type" value="Genomic_DNA"/>
</dbReference>
<proteinExistence type="predicted"/>
<dbReference type="InterPro" id="IPR023902">
    <property type="entry name" value="Sporulation_SdpA"/>
</dbReference>
<dbReference type="Pfam" id="PF17418">
    <property type="entry name" value="SdpA"/>
    <property type="match status" value="1"/>
</dbReference>
<protein>
    <submittedName>
        <fullName evidence="1">SdpA family antimicrobial peptide system protein</fullName>
    </submittedName>
</protein>